<proteinExistence type="predicted"/>
<dbReference type="InterPro" id="IPR000182">
    <property type="entry name" value="GNAT_dom"/>
</dbReference>
<evidence type="ECO:0000313" key="4">
    <source>
        <dbReference type="EMBL" id="MBC3803442.1"/>
    </source>
</evidence>
<reference evidence="4 5" key="1">
    <citation type="journal article" date="2020" name="mSystems">
        <title>Defining Genomic and Predicted Metabolic Features of the Acetobacterium Genus.</title>
        <authorList>
            <person name="Ross D.E."/>
            <person name="Marshall C.W."/>
            <person name="Gulliver D."/>
            <person name="May H.D."/>
            <person name="Norman R.S."/>
        </authorList>
    </citation>
    <scope>NUCLEOTIDE SEQUENCE [LARGE SCALE GENOMIC DNA]</scope>
    <source>
        <strain evidence="4 5">DSM 8238</strain>
    </source>
</reference>
<dbReference type="PANTHER" id="PTHR43072">
    <property type="entry name" value="N-ACETYLTRANSFERASE"/>
    <property type="match status" value="1"/>
</dbReference>
<dbReference type="Proteomes" id="UP000603234">
    <property type="component" value="Unassembled WGS sequence"/>
</dbReference>
<dbReference type="PROSITE" id="PS51186">
    <property type="entry name" value="GNAT"/>
    <property type="match status" value="1"/>
</dbReference>
<evidence type="ECO:0000259" key="3">
    <source>
        <dbReference type="PROSITE" id="PS51186"/>
    </source>
</evidence>
<dbReference type="InterPro" id="IPR016181">
    <property type="entry name" value="Acyl_CoA_acyltransferase"/>
</dbReference>
<dbReference type="CDD" id="cd04301">
    <property type="entry name" value="NAT_SF"/>
    <property type="match status" value="1"/>
</dbReference>
<name>A0ABR6WS48_9FIRM</name>
<keyword evidence="2" id="KW-0012">Acyltransferase</keyword>
<keyword evidence="5" id="KW-1185">Reference proteome</keyword>
<keyword evidence="1" id="KW-0808">Transferase</keyword>
<protein>
    <submittedName>
        <fullName evidence="4">GNAT family N-acetyltransferase</fullName>
    </submittedName>
</protein>
<dbReference type="SUPFAM" id="SSF55729">
    <property type="entry name" value="Acyl-CoA N-acyltransferases (Nat)"/>
    <property type="match status" value="1"/>
</dbReference>
<dbReference type="Gene3D" id="3.40.630.30">
    <property type="match status" value="1"/>
</dbReference>
<evidence type="ECO:0000313" key="5">
    <source>
        <dbReference type="Proteomes" id="UP000603234"/>
    </source>
</evidence>
<comment type="caution">
    <text evidence="4">The sequence shown here is derived from an EMBL/GenBank/DDBJ whole genome shotgun (WGS) entry which is preliminary data.</text>
</comment>
<gene>
    <name evidence="4" type="ORF">GH808_03205</name>
</gene>
<accession>A0ABR6WS48</accession>
<evidence type="ECO:0000256" key="1">
    <source>
        <dbReference type="ARBA" id="ARBA00022679"/>
    </source>
</evidence>
<sequence length="167" mass="19037">MKLKIRLVEEKDYQRVLDILNEAIAARKFTAQLSLATMEIRKPWFVHHSGKRHPMFVAELDGKVVGWITLTEFRSGREGFRFTSEVSYYVDSSVQGKGVGSMLMERAIEAAREIGYRNLVAVIFDSNVASQSLAKKFGFERWGHIPDAVDIDGKKFGCDHWGLKLQK</sequence>
<evidence type="ECO:0000256" key="2">
    <source>
        <dbReference type="ARBA" id="ARBA00023315"/>
    </source>
</evidence>
<feature type="domain" description="N-acetyltransferase" evidence="3">
    <location>
        <begin position="3"/>
        <end position="167"/>
    </location>
</feature>
<organism evidence="4 5">
    <name type="scientific">Acetobacterium fimetarium</name>
    <dbReference type="NCBI Taxonomy" id="52691"/>
    <lineage>
        <taxon>Bacteria</taxon>
        <taxon>Bacillati</taxon>
        <taxon>Bacillota</taxon>
        <taxon>Clostridia</taxon>
        <taxon>Eubacteriales</taxon>
        <taxon>Eubacteriaceae</taxon>
        <taxon>Acetobacterium</taxon>
    </lineage>
</organism>
<dbReference type="PANTHER" id="PTHR43072:SF23">
    <property type="entry name" value="UPF0039 PROTEIN C11D3.02C"/>
    <property type="match status" value="1"/>
</dbReference>
<dbReference type="Pfam" id="PF00583">
    <property type="entry name" value="Acetyltransf_1"/>
    <property type="match status" value="1"/>
</dbReference>
<dbReference type="EMBL" id="WJBC01000003">
    <property type="protein sequence ID" value="MBC3803442.1"/>
    <property type="molecule type" value="Genomic_DNA"/>
</dbReference>